<sequence length="107" mass="12273">MYDIDSSTKSLNETRGIKRGDKRGRYVQHEDEAKRQLLNGYQNGDWKVVVAANDVAMSTVYAWIGKGDKPSLQRGGQRLIKIREEHINSMIGKRFVFFLNVMKLSVI</sequence>
<dbReference type="AlphaFoldDB" id="A0A177B0G1"/>
<name>A0A177B0G1_9BILA</name>
<evidence type="ECO:0000313" key="2">
    <source>
        <dbReference type="EMBL" id="OAF67716.1"/>
    </source>
</evidence>
<keyword evidence="3" id="KW-1185">Reference proteome</keyword>
<feature type="region of interest" description="Disordered" evidence="1">
    <location>
        <begin position="1"/>
        <end position="27"/>
    </location>
</feature>
<dbReference type="Proteomes" id="UP000078046">
    <property type="component" value="Unassembled WGS sequence"/>
</dbReference>
<organism evidence="2 3">
    <name type="scientific">Intoshia linei</name>
    <dbReference type="NCBI Taxonomy" id="1819745"/>
    <lineage>
        <taxon>Eukaryota</taxon>
        <taxon>Metazoa</taxon>
        <taxon>Spiralia</taxon>
        <taxon>Lophotrochozoa</taxon>
        <taxon>Mesozoa</taxon>
        <taxon>Orthonectida</taxon>
        <taxon>Rhopaluridae</taxon>
        <taxon>Intoshia</taxon>
    </lineage>
</organism>
<protein>
    <submittedName>
        <fullName evidence="2">Uncharacterized protein</fullName>
    </submittedName>
</protein>
<comment type="caution">
    <text evidence="2">The sequence shown here is derived from an EMBL/GenBank/DDBJ whole genome shotgun (WGS) entry which is preliminary data.</text>
</comment>
<reference evidence="2 3" key="1">
    <citation type="submission" date="2016-04" db="EMBL/GenBank/DDBJ databases">
        <title>The genome of Intoshia linei affirms orthonectids as highly simplified spiralians.</title>
        <authorList>
            <person name="Mikhailov K.V."/>
            <person name="Slusarev G.S."/>
            <person name="Nikitin M.A."/>
            <person name="Logacheva M.D."/>
            <person name="Penin A."/>
            <person name="Aleoshin V."/>
            <person name="Panchin Y.V."/>
        </authorList>
    </citation>
    <scope>NUCLEOTIDE SEQUENCE [LARGE SCALE GENOMIC DNA]</scope>
    <source>
        <strain evidence="2">Intl2013</strain>
        <tissue evidence="2">Whole animal</tissue>
    </source>
</reference>
<accession>A0A177B0G1</accession>
<gene>
    <name evidence="2" type="ORF">A3Q56_04469</name>
</gene>
<feature type="compositionally biased region" description="Polar residues" evidence="1">
    <location>
        <begin position="1"/>
        <end position="13"/>
    </location>
</feature>
<evidence type="ECO:0000256" key="1">
    <source>
        <dbReference type="SAM" id="MobiDB-lite"/>
    </source>
</evidence>
<proteinExistence type="predicted"/>
<feature type="compositionally biased region" description="Basic and acidic residues" evidence="1">
    <location>
        <begin position="15"/>
        <end position="27"/>
    </location>
</feature>
<dbReference type="EMBL" id="LWCA01000591">
    <property type="protein sequence ID" value="OAF67716.1"/>
    <property type="molecule type" value="Genomic_DNA"/>
</dbReference>
<evidence type="ECO:0000313" key="3">
    <source>
        <dbReference type="Proteomes" id="UP000078046"/>
    </source>
</evidence>